<name>A0A9P6Y1X8_9FUNG</name>
<feature type="region of interest" description="Disordered" evidence="1">
    <location>
        <begin position="91"/>
        <end position="120"/>
    </location>
</feature>
<accession>A0A9P6Y1X8</accession>
<organism evidence="2 3">
    <name type="scientific">Rhizopus delemar</name>
    <dbReference type="NCBI Taxonomy" id="936053"/>
    <lineage>
        <taxon>Eukaryota</taxon>
        <taxon>Fungi</taxon>
        <taxon>Fungi incertae sedis</taxon>
        <taxon>Mucoromycota</taxon>
        <taxon>Mucoromycotina</taxon>
        <taxon>Mucoromycetes</taxon>
        <taxon>Mucorales</taxon>
        <taxon>Mucorineae</taxon>
        <taxon>Rhizopodaceae</taxon>
        <taxon>Rhizopus</taxon>
    </lineage>
</organism>
<feature type="region of interest" description="Disordered" evidence="1">
    <location>
        <begin position="1"/>
        <end position="49"/>
    </location>
</feature>
<protein>
    <submittedName>
        <fullName evidence="2">Uncharacterized protein</fullName>
    </submittedName>
</protein>
<dbReference type="AlphaFoldDB" id="A0A9P6Y1X8"/>
<evidence type="ECO:0000256" key="1">
    <source>
        <dbReference type="SAM" id="MobiDB-lite"/>
    </source>
</evidence>
<sequence length="120" mass="13288">MARREGGGRQGVGKRQHAPGRGTHQHAVAQTADVTQERGIEQQHPQRGDVGFRAQVGAVRGGLDQTLAFLRHAHGLRQQAAVVPGKPVVDLVDFDQPTGRQSRQETQRRHRQDYSRNSET</sequence>
<dbReference type="EMBL" id="JAANIU010007509">
    <property type="protein sequence ID" value="KAG1537578.1"/>
    <property type="molecule type" value="Genomic_DNA"/>
</dbReference>
<dbReference type="Proteomes" id="UP000740926">
    <property type="component" value="Unassembled WGS sequence"/>
</dbReference>
<comment type="caution">
    <text evidence="2">The sequence shown here is derived from an EMBL/GenBank/DDBJ whole genome shotgun (WGS) entry which is preliminary data.</text>
</comment>
<feature type="compositionally biased region" description="Basic and acidic residues" evidence="1">
    <location>
        <begin position="35"/>
        <end position="47"/>
    </location>
</feature>
<keyword evidence="3" id="KW-1185">Reference proteome</keyword>
<feature type="compositionally biased region" description="Basic and acidic residues" evidence="1">
    <location>
        <begin position="102"/>
        <end position="120"/>
    </location>
</feature>
<gene>
    <name evidence="2" type="ORF">G6F50_014840</name>
</gene>
<evidence type="ECO:0000313" key="3">
    <source>
        <dbReference type="Proteomes" id="UP000740926"/>
    </source>
</evidence>
<evidence type="ECO:0000313" key="2">
    <source>
        <dbReference type="EMBL" id="KAG1537578.1"/>
    </source>
</evidence>
<reference evidence="2 3" key="1">
    <citation type="journal article" date="2020" name="Microb. Genom.">
        <title>Genetic diversity of clinical and environmental Mucorales isolates obtained from an investigation of mucormycosis cases among solid organ transplant recipients.</title>
        <authorList>
            <person name="Nguyen M.H."/>
            <person name="Kaul D."/>
            <person name="Muto C."/>
            <person name="Cheng S.J."/>
            <person name="Richter R.A."/>
            <person name="Bruno V.M."/>
            <person name="Liu G."/>
            <person name="Beyhan S."/>
            <person name="Sundermann A.J."/>
            <person name="Mounaud S."/>
            <person name="Pasculle A.W."/>
            <person name="Nierman W.C."/>
            <person name="Driscoll E."/>
            <person name="Cumbie R."/>
            <person name="Clancy C.J."/>
            <person name="Dupont C.L."/>
        </authorList>
    </citation>
    <scope>NUCLEOTIDE SEQUENCE [LARGE SCALE GENOMIC DNA]</scope>
    <source>
        <strain evidence="2 3">GL24</strain>
    </source>
</reference>
<proteinExistence type="predicted"/>